<dbReference type="Proteomes" id="UP000186026">
    <property type="component" value="Unassembled WGS sequence"/>
</dbReference>
<dbReference type="CDD" id="cd06223">
    <property type="entry name" value="PRTases_typeI"/>
    <property type="match status" value="1"/>
</dbReference>
<comment type="cofactor">
    <cofactor evidence="1 15">
        <name>Mg(2+)</name>
        <dbReference type="ChEBI" id="CHEBI:18420"/>
    </cofactor>
</comment>
<evidence type="ECO:0000256" key="5">
    <source>
        <dbReference type="ARBA" id="ARBA00011895"/>
    </source>
</evidence>
<dbReference type="PANTHER" id="PTHR43340:SF1">
    <property type="entry name" value="HYPOXANTHINE PHOSPHORIBOSYLTRANSFERASE"/>
    <property type="match status" value="1"/>
</dbReference>
<dbReference type="SUPFAM" id="SSF53271">
    <property type="entry name" value="PRTase-like"/>
    <property type="match status" value="1"/>
</dbReference>
<keyword evidence="12 15" id="KW-0460">Magnesium</keyword>
<dbReference type="GO" id="GO:0000166">
    <property type="term" value="F:nucleotide binding"/>
    <property type="evidence" value="ECO:0007669"/>
    <property type="project" value="UniProtKB-KW"/>
</dbReference>
<dbReference type="GO" id="GO:0032264">
    <property type="term" value="P:IMP salvage"/>
    <property type="evidence" value="ECO:0007669"/>
    <property type="project" value="UniProtKB-UniPathway"/>
</dbReference>
<evidence type="ECO:0000259" key="16">
    <source>
        <dbReference type="Pfam" id="PF00156"/>
    </source>
</evidence>
<dbReference type="STRING" id="529505.SAMN05421761_10514"/>
<keyword evidence="7 15" id="KW-0328">Glycosyltransferase</keyword>
<name>A0A1N7M1R5_9BACT</name>
<comment type="similarity">
    <text evidence="4 15">Belongs to the purine/pyrimidine phosphoribosyltransferase family.</text>
</comment>
<protein>
    <recommendedName>
        <fullName evidence="5 15">Hypoxanthine phosphoribosyltransferase</fullName>
        <ecNumber evidence="5 15">2.4.2.8</ecNumber>
    </recommendedName>
</protein>
<feature type="domain" description="Phosphoribosyltransferase" evidence="16">
    <location>
        <begin position="26"/>
        <end position="161"/>
    </location>
</feature>
<evidence type="ECO:0000256" key="10">
    <source>
        <dbReference type="ARBA" id="ARBA00022726"/>
    </source>
</evidence>
<dbReference type="GO" id="GO:0006178">
    <property type="term" value="P:guanine salvage"/>
    <property type="evidence" value="ECO:0007669"/>
    <property type="project" value="TreeGrafter"/>
</dbReference>
<dbReference type="InterPro" id="IPR050408">
    <property type="entry name" value="HGPRT"/>
</dbReference>
<dbReference type="GO" id="GO:0032263">
    <property type="term" value="P:GMP salvage"/>
    <property type="evidence" value="ECO:0007669"/>
    <property type="project" value="TreeGrafter"/>
</dbReference>
<dbReference type="InterPro" id="IPR000836">
    <property type="entry name" value="PRTase_dom"/>
</dbReference>
<dbReference type="InterPro" id="IPR005904">
    <property type="entry name" value="Hxn_phspho_trans"/>
</dbReference>
<dbReference type="NCBIfam" id="TIGR01203">
    <property type="entry name" value="HGPRTase"/>
    <property type="match status" value="1"/>
</dbReference>
<dbReference type="EC" id="2.4.2.8" evidence="5 15"/>
<evidence type="ECO:0000256" key="9">
    <source>
        <dbReference type="ARBA" id="ARBA00022723"/>
    </source>
</evidence>
<evidence type="ECO:0000256" key="6">
    <source>
        <dbReference type="ARBA" id="ARBA00022490"/>
    </source>
</evidence>
<dbReference type="Gene3D" id="3.40.50.2020">
    <property type="match status" value="1"/>
</dbReference>
<keyword evidence="9 15" id="KW-0479">Metal-binding</keyword>
<evidence type="ECO:0000256" key="7">
    <source>
        <dbReference type="ARBA" id="ARBA00022676"/>
    </source>
</evidence>
<comment type="subcellular location">
    <subcellularLocation>
        <location evidence="2 15">Cytoplasm</location>
    </subcellularLocation>
</comment>
<evidence type="ECO:0000256" key="15">
    <source>
        <dbReference type="RuleBase" id="RU364099"/>
    </source>
</evidence>
<evidence type="ECO:0000256" key="1">
    <source>
        <dbReference type="ARBA" id="ARBA00001946"/>
    </source>
</evidence>
<organism evidence="17 18">
    <name type="scientific">Belliella pelovolcani</name>
    <dbReference type="NCBI Taxonomy" id="529505"/>
    <lineage>
        <taxon>Bacteria</taxon>
        <taxon>Pseudomonadati</taxon>
        <taxon>Bacteroidota</taxon>
        <taxon>Cytophagia</taxon>
        <taxon>Cytophagales</taxon>
        <taxon>Cyclobacteriaceae</taxon>
        <taxon>Belliella</taxon>
    </lineage>
</organism>
<comment type="catalytic activity">
    <reaction evidence="14">
        <text>IMP + diphosphate = hypoxanthine + 5-phospho-alpha-D-ribose 1-diphosphate</text>
        <dbReference type="Rhea" id="RHEA:17973"/>
        <dbReference type="ChEBI" id="CHEBI:17368"/>
        <dbReference type="ChEBI" id="CHEBI:33019"/>
        <dbReference type="ChEBI" id="CHEBI:58017"/>
        <dbReference type="ChEBI" id="CHEBI:58053"/>
        <dbReference type="EC" id="2.4.2.8"/>
    </reaction>
    <physiologicalReaction direction="right-to-left" evidence="14">
        <dbReference type="Rhea" id="RHEA:17975"/>
    </physiologicalReaction>
</comment>
<accession>A0A1N7M1R5</accession>
<keyword evidence="11 15" id="KW-0547">Nucleotide-binding</keyword>
<dbReference type="RefSeq" id="WP_076499967.1">
    <property type="nucleotide sequence ID" value="NZ_FTOP01000005.1"/>
</dbReference>
<evidence type="ECO:0000313" key="18">
    <source>
        <dbReference type="Proteomes" id="UP000186026"/>
    </source>
</evidence>
<reference evidence="18" key="1">
    <citation type="submission" date="2017-01" db="EMBL/GenBank/DDBJ databases">
        <authorList>
            <person name="Varghese N."/>
            <person name="Submissions S."/>
        </authorList>
    </citation>
    <scope>NUCLEOTIDE SEQUENCE [LARGE SCALE GENOMIC DNA]</scope>
    <source>
        <strain evidence="18">DSM 46698</strain>
    </source>
</reference>
<comment type="catalytic activity">
    <reaction evidence="13">
        <text>GMP + diphosphate = guanine + 5-phospho-alpha-D-ribose 1-diphosphate</text>
        <dbReference type="Rhea" id="RHEA:25424"/>
        <dbReference type="ChEBI" id="CHEBI:16235"/>
        <dbReference type="ChEBI" id="CHEBI:33019"/>
        <dbReference type="ChEBI" id="CHEBI:58017"/>
        <dbReference type="ChEBI" id="CHEBI:58115"/>
        <dbReference type="EC" id="2.4.2.8"/>
    </reaction>
    <physiologicalReaction direction="right-to-left" evidence="13">
        <dbReference type="Rhea" id="RHEA:25426"/>
    </physiologicalReaction>
</comment>
<keyword evidence="8 15" id="KW-0808">Transferase</keyword>
<keyword evidence="6 15" id="KW-0963">Cytoplasm</keyword>
<evidence type="ECO:0000256" key="11">
    <source>
        <dbReference type="ARBA" id="ARBA00022741"/>
    </source>
</evidence>
<evidence type="ECO:0000256" key="2">
    <source>
        <dbReference type="ARBA" id="ARBA00004496"/>
    </source>
</evidence>
<dbReference type="AlphaFoldDB" id="A0A1N7M1R5"/>
<dbReference type="GO" id="GO:0006166">
    <property type="term" value="P:purine ribonucleoside salvage"/>
    <property type="evidence" value="ECO:0007669"/>
    <property type="project" value="UniProtKB-KW"/>
</dbReference>
<dbReference type="GO" id="GO:0004422">
    <property type="term" value="F:hypoxanthine phosphoribosyltransferase activity"/>
    <property type="evidence" value="ECO:0007669"/>
    <property type="project" value="InterPro"/>
</dbReference>
<dbReference type="PANTHER" id="PTHR43340">
    <property type="entry name" value="HYPOXANTHINE-GUANINE PHOSPHORIBOSYLTRANSFERASE"/>
    <property type="match status" value="1"/>
</dbReference>
<evidence type="ECO:0000313" key="17">
    <source>
        <dbReference type="EMBL" id="SIS80035.1"/>
    </source>
</evidence>
<evidence type="ECO:0000256" key="14">
    <source>
        <dbReference type="ARBA" id="ARBA00049402"/>
    </source>
</evidence>
<keyword evidence="18" id="KW-1185">Reference proteome</keyword>
<proteinExistence type="inferred from homology"/>
<evidence type="ECO:0000256" key="4">
    <source>
        <dbReference type="ARBA" id="ARBA00008391"/>
    </source>
</evidence>
<evidence type="ECO:0000256" key="8">
    <source>
        <dbReference type="ARBA" id="ARBA00022679"/>
    </source>
</evidence>
<evidence type="ECO:0000256" key="13">
    <source>
        <dbReference type="ARBA" id="ARBA00048811"/>
    </source>
</evidence>
<dbReference type="UniPathway" id="UPA00591">
    <property type="reaction ID" value="UER00648"/>
</dbReference>
<dbReference type="Pfam" id="PF00156">
    <property type="entry name" value="Pribosyltran"/>
    <property type="match status" value="1"/>
</dbReference>
<evidence type="ECO:0000256" key="12">
    <source>
        <dbReference type="ARBA" id="ARBA00022842"/>
    </source>
</evidence>
<dbReference type="EMBL" id="FTOP01000005">
    <property type="protein sequence ID" value="SIS80035.1"/>
    <property type="molecule type" value="Genomic_DNA"/>
</dbReference>
<dbReference type="InterPro" id="IPR029057">
    <property type="entry name" value="PRTase-like"/>
</dbReference>
<keyword evidence="10 15" id="KW-0660">Purine salvage</keyword>
<comment type="pathway">
    <text evidence="3 15">Purine metabolism; IMP biosynthesis via salvage pathway; IMP from hypoxanthine: step 1/1.</text>
</comment>
<dbReference type="GO" id="GO:0000287">
    <property type="term" value="F:magnesium ion binding"/>
    <property type="evidence" value="ECO:0007669"/>
    <property type="project" value="TreeGrafter"/>
</dbReference>
<sequence length="175" mass="19603">MKKIKDKEFVPFITAEAIDTRLQEMGTKISVDFKEDNPVILGVLNGAFMFLSDLAKYISIPAEISFIKVSSYQGTSSTGNVKELIGLDAELKGRKVIVIEDIIDTGLSMTHLLKKLEINQPSQISIVTLLFKPEALKHELEIDYVGFEIPNKFVVGYGLDYDGFGRNLPEIYQLK</sequence>
<dbReference type="GO" id="GO:0052657">
    <property type="term" value="F:guanine phosphoribosyltransferase activity"/>
    <property type="evidence" value="ECO:0007669"/>
    <property type="project" value="RHEA"/>
</dbReference>
<dbReference type="GO" id="GO:0046100">
    <property type="term" value="P:hypoxanthine metabolic process"/>
    <property type="evidence" value="ECO:0007669"/>
    <property type="project" value="TreeGrafter"/>
</dbReference>
<dbReference type="GO" id="GO:0005829">
    <property type="term" value="C:cytosol"/>
    <property type="evidence" value="ECO:0007669"/>
    <property type="project" value="TreeGrafter"/>
</dbReference>
<gene>
    <name evidence="17" type="ORF">SAMN05421761_10514</name>
</gene>
<dbReference type="OrthoDB" id="9802824at2"/>
<evidence type="ECO:0000256" key="3">
    <source>
        <dbReference type="ARBA" id="ARBA00004669"/>
    </source>
</evidence>